<evidence type="ECO:0000256" key="7">
    <source>
        <dbReference type="ARBA" id="ARBA00023002"/>
    </source>
</evidence>
<accession>A0AAD3D2A0</accession>
<dbReference type="SUPFAM" id="SSF51971">
    <property type="entry name" value="Nucleotide-binding domain"/>
    <property type="match status" value="1"/>
</dbReference>
<evidence type="ECO:0000256" key="5">
    <source>
        <dbReference type="ARBA" id="ARBA00022643"/>
    </source>
</evidence>
<evidence type="ECO:0000259" key="10">
    <source>
        <dbReference type="Pfam" id="PF00724"/>
    </source>
</evidence>
<dbReference type="InterPro" id="IPR051793">
    <property type="entry name" value="NADH:flavin_oxidoreductase"/>
</dbReference>
<name>A0AAD3D2A0_9STRA</name>
<dbReference type="GO" id="GO:0016491">
    <property type="term" value="F:oxidoreductase activity"/>
    <property type="evidence" value="ECO:0007669"/>
    <property type="project" value="UniProtKB-KW"/>
</dbReference>
<dbReference type="Gene3D" id="3.40.50.720">
    <property type="entry name" value="NAD(P)-binding Rossmann-like Domain"/>
    <property type="match status" value="1"/>
</dbReference>
<dbReference type="GO" id="GO:0010181">
    <property type="term" value="F:FMN binding"/>
    <property type="evidence" value="ECO:0007669"/>
    <property type="project" value="InterPro"/>
</dbReference>
<comment type="cofactor">
    <cofactor evidence="1">
        <name>FMN</name>
        <dbReference type="ChEBI" id="CHEBI:58210"/>
    </cofactor>
</comment>
<dbReference type="EMBL" id="BLLK01000047">
    <property type="protein sequence ID" value="GFH55395.1"/>
    <property type="molecule type" value="Genomic_DNA"/>
</dbReference>
<evidence type="ECO:0000313" key="13">
    <source>
        <dbReference type="Proteomes" id="UP001054902"/>
    </source>
</evidence>
<dbReference type="Gene3D" id="3.50.50.60">
    <property type="entry name" value="FAD/NAD(P)-binding domain"/>
    <property type="match status" value="1"/>
</dbReference>
<dbReference type="InterPro" id="IPR001155">
    <property type="entry name" value="OxRdtase_FMN_N"/>
</dbReference>
<keyword evidence="8" id="KW-0408">Iron</keyword>
<comment type="caution">
    <text evidence="12">The sequence shown here is derived from an EMBL/GenBank/DDBJ whole genome shotgun (WGS) entry which is preliminary data.</text>
</comment>
<keyword evidence="7" id="KW-0560">Oxidoreductase</keyword>
<feature type="domain" description="NADH:flavin oxidoreductase/NADH oxidase N-terminal" evidence="10">
    <location>
        <begin position="50"/>
        <end position="406"/>
    </location>
</feature>
<sequence>MIRSFLSKKRTNFKSSSSSSLHKCLSTAALEDHDDSSHSHAPAANKHFPKLFSPLDLGPDIGMLPNRVIMGSMHTGLEGHSIPSFLMPLLKPDFNHQDLSQMATYFQKRAEGGCGLMVTGGIAPNRAGWVAPFAAKLSTENEMYLHKQVTEAVHSVMIPTYTTEGESSEKARICLQILHAGRYAHHPLAVSASNTKSPISMFQARALSTNEVQATINDFVHTAVLAKEAGYDGVEIMGSEGYLINQFLVEKTNFRTDQYGGSVQNRMRFAIDIVNQTREAVGKDFILIFRLSMLDLVENGSSWEEIKTMAMALEDAGVTIINTGIGWHEARIPTIATSVPRGSFAFVTEKLRKENIIEVPLCATNRINAPNVGESILEHDSADLVSMARPFLADPDILKKSREGKTEEINTCIACNQACLDHAFVGKTASCLVNPLACHETELSIEKDSVPEQERIKVGVIGAGPAGMAFATTAVTIGHEVLLFDKASEIGGQFNMAKRIPGKEEFHETIRYFTWKLQSLEKEGKLSIHLDTELTMEDMKSTYPDVDKWIVATGVLPRTPPIQGIDHPNVLSYIDVLKNQKPVGNRVAIIGAGGIGFDIAEYLIHHKDGDVDKNADEVNPHEFLKEWGVDETNESRGGLRHEKDSAEALHLSGRKITMLQRKKGKLGAGLGKTTGWIHRATLTKSGLVDMIGSVSYDEIDENGNLHITINKGTNKEEKKVLEVDNIVVCAGQESFDVLQKNATEDESLENRVLTIGGAYEAGELDAKRAIDMGTRLALKINEEILPGEQKFESGAGPEQKLYAFISDVMKK</sequence>
<protein>
    <submittedName>
        <fullName evidence="12">Uncharacterized protein</fullName>
    </submittedName>
</protein>
<proteinExistence type="inferred from homology"/>
<dbReference type="Proteomes" id="UP001054902">
    <property type="component" value="Unassembled WGS sequence"/>
</dbReference>
<keyword evidence="6" id="KW-0479">Metal-binding</keyword>
<evidence type="ECO:0000259" key="11">
    <source>
        <dbReference type="Pfam" id="PF07992"/>
    </source>
</evidence>
<dbReference type="InterPro" id="IPR023753">
    <property type="entry name" value="FAD/NAD-binding_dom"/>
</dbReference>
<keyword evidence="4" id="KW-0285">Flavoprotein</keyword>
<feature type="domain" description="FAD/NAD(P)-binding" evidence="11">
    <location>
        <begin position="457"/>
        <end position="738"/>
    </location>
</feature>
<dbReference type="Gene3D" id="3.20.20.70">
    <property type="entry name" value="Aldolase class I"/>
    <property type="match status" value="1"/>
</dbReference>
<keyword evidence="13" id="KW-1185">Reference proteome</keyword>
<dbReference type="GO" id="GO:0046872">
    <property type="term" value="F:metal ion binding"/>
    <property type="evidence" value="ECO:0007669"/>
    <property type="project" value="UniProtKB-KW"/>
</dbReference>
<dbReference type="SUPFAM" id="SSF51395">
    <property type="entry name" value="FMN-linked oxidoreductases"/>
    <property type="match status" value="1"/>
</dbReference>
<evidence type="ECO:0000256" key="8">
    <source>
        <dbReference type="ARBA" id="ARBA00023004"/>
    </source>
</evidence>
<dbReference type="Pfam" id="PF00724">
    <property type="entry name" value="Oxidored_FMN"/>
    <property type="match status" value="1"/>
</dbReference>
<dbReference type="Pfam" id="PF07992">
    <property type="entry name" value="Pyr_redox_2"/>
    <property type="match status" value="1"/>
</dbReference>
<dbReference type="AlphaFoldDB" id="A0AAD3D2A0"/>
<reference evidence="12 13" key="1">
    <citation type="journal article" date="2021" name="Sci. Rep.">
        <title>The genome of the diatom Chaetoceros tenuissimus carries an ancient integrated fragment of an extant virus.</title>
        <authorList>
            <person name="Hongo Y."/>
            <person name="Kimura K."/>
            <person name="Takaki Y."/>
            <person name="Yoshida Y."/>
            <person name="Baba S."/>
            <person name="Kobayashi G."/>
            <person name="Nagasaki K."/>
            <person name="Hano T."/>
            <person name="Tomaru Y."/>
        </authorList>
    </citation>
    <scope>NUCLEOTIDE SEQUENCE [LARGE SCALE GENOMIC DNA]</scope>
    <source>
        <strain evidence="12 13">NIES-3715</strain>
    </source>
</reference>
<keyword evidence="9" id="KW-0411">Iron-sulfur</keyword>
<comment type="cofactor">
    <cofactor evidence="2">
        <name>[4Fe-4S] cluster</name>
        <dbReference type="ChEBI" id="CHEBI:49883"/>
    </cofactor>
</comment>
<evidence type="ECO:0000256" key="9">
    <source>
        <dbReference type="ARBA" id="ARBA00023014"/>
    </source>
</evidence>
<evidence type="ECO:0000313" key="12">
    <source>
        <dbReference type="EMBL" id="GFH55395.1"/>
    </source>
</evidence>
<dbReference type="InterPro" id="IPR036188">
    <property type="entry name" value="FAD/NAD-bd_sf"/>
</dbReference>
<evidence type="ECO:0000256" key="4">
    <source>
        <dbReference type="ARBA" id="ARBA00022630"/>
    </source>
</evidence>
<keyword evidence="5" id="KW-0288">FMN</keyword>
<dbReference type="SUPFAM" id="SSF51905">
    <property type="entry name" value="FAD/NAD(P)-binding domain"/>
    <property type="match status" value="1"/>
</dbReference>
<dbReference type="CDD" id="cd02930">
    <property type="entry name" value="DCR_FMN"/>
    <property type="match status" value="1"/>
</dbReference>
<comment type="similarity">
    <text evidence="3">In the N-terminal section; belongs to the NADH:flavin oxidoreductase/NADH oxidase family.</text>
</comment>
<evidence type="ECO:0000256" key="1">
    <source>
        <dbReference type="ARBA" id="ARBA00001917"/>
    </source>
</evidence>
<gene>
    <name evidence="12" type="ORF">CTEN210_11871</name>
</gene>
<evidence type="ECO:0000256" key="6">
    <source>
        <dbReference type="ARBA" id="ARBA00022723"/>
    </source>
</evidence>
<organism evidence="12 13">
    <name type="scientific">Chaetoceros tenuissimus</name>
    <dbReference type="NCBI Taxonomy" id="426638"/>
    <lineage>
        <taxon>Eukaryota</taxon>
        <taxon>Sar</taxon>
        <taxon>Stramenopiles</taxon>
        <taxon>Ochrophyta</taxon>
        <taxon>Bacillariophyta</taxon>
        <taxon>Coscinodiscophyceae</taxon>
        <taxon>Chaetocerotophycidae</taxon>
        <taxon>Chaetocerotales</taxon>
        <taxon>Chaetocerotaceae</taxon>
        <taxon>Chaetoceros</taxon>
    </lineage>
</organism>
<evidence type="ECO:0000256" key="3">
    <source>
        <dbReference type="ARBA" id="ARBA00011048"/>
    </source>
</evidence>
<dbReference type="PANTHER" id="PTHR42917:SF2">
    <property type="entry name" value="2,4-DIENOYL-COA REDUCTASE [(2E)-ENOYL-COA-PRODUCING]"/>
    <property type="match status" value="1"/>
</dbReference>
<dbReference type="GO" id="GO:0051536">
    <property type="term" value="F:iron-sulfur cluster binding"/>
    <property type="evidence" value="ECO:0007669"/>
    <property type="project" value="UniProtKB-KW"/>
</dbReference>
<evidence type="ECO:0000256" key="2">
    <source>
        <dbReference type="ARBA" id="ARBA00001966"/>
    </source>
</evidence>
<dbReference type="PRINTS" id="PR00368">
    <property type="entry name" value="FADPNR"/>
</dbReference>
<dbReference type="InterPro" id="IPR013785">
    <property type="entry name" value="Aldolase_TIM"/>
</dbReference>
<dbReference type="PANTHER" id="PTHR42917">
    <property type="entry name" value="2,4-DIENOYL-COA REDUCTASE"/>
    <property type="match status" value="1"/>
</dbReference>